<dbReference type="InterPro" id="IPR010359">
    <property type="entry name" value="IrrE_HExxH"/>
</dbReference>
<dbReference type="InterPro" id="IPR001387">
    <property type="entry name" value="Cro/C1-type_HTH"/>
</dbReference>
<organism evidence="3">
    <name type="scientific">marine metagenome</name>
    <dbReference type="NCBI Taxonomy" id="408172"/>
    <lineage>
        <taxon>unclassified sequences</taxon>
        <taxon>metagenomes</taxon>
        <taxon>ecological metagenomes</taxon>
    </lineage>
</organism>
<sequence length="494" mass="54727">VIDMAGTMTGRSFDPVVLGHRLRHLRRQADLTLAELGRRIGRPASYLSQVENGRIEPKLGVLGDLASALGCATVDLLDPTAPNRRAELEIELSRAQAGPWRTTLELPEVRAGARLDDEVLEALVGLYQALPEVEVTRSGLASLEAGDRARMANISLRTEMRTLDNYFGEIEVEAASGLAATGYAGEGPPSEKHLADLAAHYGFTVERVKGMPRTARSVTDTRRRVIFIPQRDDLSVRAARSVILQTLGHFALEHSETTDFEDYLRQRIESNYFAAAVLIPESSALDFLKSARADRDLSIEDLKERYYVSYEMAAHRFTNLATTRLDIPVHFIRTDPEGTITKAYENDGIRFPTDADGGLEGARLGRHWGARQAWDGSDLLHYQFTTTDAAEFWCVTYIENATERTPYAVTLGCRAEDAGLFRGGETLRRVSGRNEDDQAEPGLLGRWDGVAWPSASERSFILTALPSASREFTPFPGIDLLDVYRFLDRQAGPV</sequence>
<evidence type="ECO:0000259" key="2">
    <source>
        <dbReference type="PROSITE" id="PS50943"/>
    </source>
</evidence>
<feature type="non-terminal residue" evidence="3">
    <location>
        <position position="1"/>
    </location>
</feature>
<dbReference type="EMBL" id="UINC01000883">
    <property type="protein sequence ID" value="SUZ62638.1"/>
    <property type="molecule type" value="Genomic_DNA"/>
</dbReference>
<dbReference type="SMART" id="SM00530">
    <property type="entry name" value="HTH_XRE"/>
    <property type="match status" value="1"/>
</dbReference>
<dbReference type="Pfam" id="PF13560">
    <property type="entry name" value="HTH_31"/>
    <property type="match status" value="1"/>
</dbReference>
<name>A0A381P8U1_9ZZZZ</name>
<dbReference type="Pfam" id="PF06114">
    <property type="entry name" value="Peptidase_M78"/>
    <property type="match status" value="1"/>
</dbReference>
<dbReference type="CDD" id="cd00093">
    <property type="entry name" value="HTH_XRE"/>
    <property type="match status" value="1"/>
</dbReference>
<dbReference type="InterPro" id="IPR010982">
    <property type="entry name" value="Lambda_DNA-bd_dom_sf"/>
</dbReference>
<evidence type="ECO:0000256" key="1">
    <source>
        <dbReference type="ARBA" id="ARBA00007227"/>
    </source>
</evidence>
<reference evidence="3" key="1">
    <citation type="submission" date="2018-05" db="EMBL/GenBank/DDBJ databases">
        <authorList>
            <person name="Lanie J.A."/>
            <person name="Ng W.-L."/>
            <person name="Kazmierczak K.M."/>
            <person name="Andrzejewski T.M."/>
            <person name="Davidsen T.M."/>
            <person name="Wayne K.J."/>
            <person name="Tettelin H."/>
            <person name="Glass J.I."/>
            <person name="Rusch D."/>
            <person name="Podicherti R."/>
            <person name="Tsui H.-C.T."/>
            <person name="Winkler M.E."/>
        </authorList>
    </citation>
    <scope>NUCLEOTIDE SEQUENCE</scope>
</reference>
<dbReference type="Gene3D" id="1.10.260.40">
    <property type="entry name" value="lambda repressor-like DNA-binding domains"/>
    <property type="match status" value="1"/>
</dbReference>
<proteinExistence type="inferred from homology"/>
<accession>A0A381P8U1</accession>
<protein>
    <recommendedName>
        <fullName evidence="2">HTH cro/C1-type domain-containing protein</fullName>
    </recommendedName>
</protein>
<dbReference type="SUPFAM" id="SSF47413">
    <property type="entry name" value="lambda repressor-like DNA-binding domains"/>
    <property type="match status" value="1"/>
</dbReference>
<dbReference type="PROSITE" id="PS50943">
    <property type="entry name" value="HTH_CROC1"/>
    <property type="match status" value="1"/>
</dbReference>
<evidence type="ECO:0000313" key="3">
    <source>
        <dbReference type="EMBL" id="SUZ62638.1"/>
    </source>
</evidence>
<dbReference type="AlphaFoldDB" id="A0A381P8U1"/>
<dbReference type="GO" id="GO:0003677">
    <property type="term" value="F:DNA binding"/>
    <property type="evidence" value="ECO:0007669"/>
    <property type="project" value="InterPro"/>
</dbReference>
<dbReference type="PANTHER" id="PTHR43236">
    <property type="entry name" value="ANTITOXIN HIGA1"/>
    <property type="match status" value="1"/>
</dbReference>
<dbReference type="PANTHER" id="PTHR43236:SF2">
    <property type="entry name" value="BLL0069 PROTEIN"/>
    <property type="match status" value="1"/>
</dbReference>
<dbReference type="InterPro" id="IPR052345">
    <property type="entry name" value="Rad_response_metalloprotease"/>
</dbReference>
<comment type="similarity">
    <text evidence="1">Belongs to the short-chain fatty acyl-CoA assimilation regulator (ScfR) family.</text>
</comment>
<gene>
    <name evidence="3" type="ORF">METZ01_LOCUS15492</name>
</gene>
<feature type="domain" description="HTH cro/C1-type" evidence="2">
    <location>
        <begin position="22"/>
        <end position="76"/>
    </location>
</feature>